<evidence type="ECO:0000313" key="2">
    <source>
        <dbReference type="EMBL" id="MBP0484642.1"/>
    </source>
</evidence>
<dbReference type="EMBL" id="JAGISH010000015">
    <property type="protein sequence ID" value="MBP0484642.1"/>
    <property type="molecule type" value="Genomic_DNA"/>
</dbReference>
<comment type="caution">
    <text evidence="2">The sequence shown here is derived from an EMBL/GenBank/DDBJ whole genome shotgun (WGS) entry which is preliminary data.</text>
</comment>
<dbReference type="AlphaFoldDB" id="A0A940MTA1"/>
<dbReference type="Proteomes" id="UP000675940">
    <property type="component" value="Unassembled WGS sequence"/>
</dbReference>
<keyword evidence="1" id="KW-0175">Coiled coil</keyword>
<reference evidence="2" key="1">
    <citation type="submission" date="2021-03" db="EMBL/GenBank/DDBJ databases">
        <title>Sagittula salina sp. nov. strain M10.9X isolated from the marine waste.</title>
        <authorList>
            <person name="Satari L."/>
            <person name="Molina-Menor E."/>
            <person name="Vidal-Verdu A."/>
            <person name="Pascual J."/>
            <person name="Pereto J."/>
            <person name="Porcar M."/>
        </authorList>
    </citation>
    <scope>NUCLEOTIDE SEQUENCE</scope>
    <source>
        <strain evidence="2">M10.9X</strain>
    </source>
</reference>
<sequence>MSAITVPEAMMAAARLEQDDLPGCEETAAAAVDEADGEIADILLQLQQDADGQISVSQRDPTWPHRARAKIRFLRRQLKVYAYIRHAHQVEREQREAAAKRAARAALRHKLDLEATAARLAAKEQAAARHAKHLERQKSEAEAVLQALQVHLKTLPAEQRQPIYDVMRAAQAKVRGEAA</sequence>
<evidence type="ECO:0000256" key="1">
    <source>
        <dbReference type="SAM" id="Coils"/>
    </source>
</evidence>
<name>A0A940MTA1_9RHOB</name>
<protein>
    <submittedName>
        <fullName evidence="2">Uncharacterized protein</fullName>
    </submittedName>
</protein>
<evidence type="ECO:0000313" key="3">
    <source>
        <dbReference type="Proteomes" id="UP000675940"/>
    </source>
</evidence>
<keyword evidence="3" id="KW-1185">Reference proteome</keyword>
<organism evidence="2 3">
    <name type="scientific">Sagittula salina</name>
    <dbReference type="NCBI Taxonomy" id="2820268"/>
    <lineage>
        <taxon>Bacteria</taxon>
        <taxon>Pseudomonadati</taxon>
        <taxon>Pseudomonadota</taxon>
        <taxon>Alphaproteobacteria</taxon>
        <taxon>Rhodobacterales</taxon>
        <taxon>Roseobacteraceae</taxon>
        <taxon>Sagittula</taxon>
    </lineage>
</organism>
<gene>
    <name evidence="2" type="ORF">J5474_19395</name>
</gene>
<feature type="coiled-coil region" evidence="1">
    <location>
        <begin position="90"/>
        <end position="151"/>
    </location>
</feature>
<accession>A0A940MTA1</accession>
<proteinExistence type="predicted"/>
<dbReference type="RefSeq" id="WP_209363169.1">
    <property type="nucleotide sequence ID" value="NZ_JAGISH010000015.1"/>
</dbReference>